<sequence>MTTDDVEPKVEDGNSNQQSDVNKHQKTFTLEILHIIKEAQQQHGLRHGDYQRYRSYCSRKLRRIRKSLHFMQASKHRFQSKKLTEETLTDVRLWFSIQNFPKSFQIS</sequence>
<dbReference type="GO" id="GO:0008312">
    <property type="term" value="F:7S RNA binding"/>
    <property type="evidence" value="ECO:0007669"/>
    <property type="project" value="InterPro"/>
</dbReference>
<feature type="compositionally biased region" description="Basic and acidic residues" evidence="10">
    <location>
        <begin position="1"/>
        <end position="12"/>
    </location>
</feature>
<evidence type="ECO:0000256" key="6">
    <source>
        <dbReference type="ARBA" id="ARBA00023135"/>
    </source>
</evidence>
<evidence type="ECO:0000256" key="5">
    <source>
        <dbReference type="ARBA" id="ARBA00022884"/>
    </source>
</evidence>
<organism evidence="11 12">
    <name type="scientific">Trichonephila inaurata madagascariensis</name>
    <dbReference type="NCBI Taxonomy" id="2747483"/>
    <lineage>
        <taxon>Eukaryota</taxon>
        <taxon>Metazoa</taxon>
        <taxon>Ecdysozoa</taxon>
        <taxon>Arthropoda</taxon>
        <taxon>Chelicerata</taxon>
        <taxon>Arachnida</taxon>
        <taxon>Araneae</taxon>
        <taxon>Araneomorphae</taxon>
        <taxon>Entelegynae</taxon>
        <taxon>Araneoidea</taxon>
        <taxon>Nephilidae</taxon>
        <taxon>Trichonephila</taxon>
        <taxon>Trichonephila inaurata</taxon>
    </lineage>
</organism>
<comment type="similarity">
    <text evidence="3">Belongs to the SRP68 family.</text>
</comment>
<feature type="region of interest" description="Disordered" evidence="10">
    <location>
        <begin position="1"/>
        <end position="23"/>
    </location>
</feature>
<dbReference type="PANTHER" id="PTHR12860">
    <property type="entry name" value="SIGNAL RECOGNITION PARTICLE 68 KDA PROTEIN"/>
    <property type="match status" value="1"/>
</dbReference>
<dbReference type="GO" id="GO:0030942">
    <property type="term" value="F:endoplasmic reticulum signal peptide binding"/>
    <property type="evidence" value="ECO:0007669"/>
    <property type="project" value="InterPro"/>
</dbReference>
<dbReference type="GO" id="GO:0005730">
    <property type="term" value="C:nucleolus"/>
    <property type="evidence" value="ECO:0007669"/>
    <property type="project" value="UniProtKB-SubCell"/>
</dbReference>
<keyword evidence="7" id="KW-0539">Nucleus</keyword>
<evidence type="ECO:0000313" key="11">
    <source>
        <dbReference type="EMBL" id="GFY53080.1"/>
    </source>
</evidence>
<keyword evidence="12" id="KW-1185">Reference proteome</keyword>
<dbReference type="Gene3D" id="1.10.3450.40">
    <property type="entry name" value="Signal recognition particle, SRP68 subunit, RNA-binding domain"/>
    <property type="match status" value="1"/>
</dbReference>
<accession>A0A8X6XI39</accession>
<keyword evidence="6" id="KW-0733">Signal recognition particle</keyword>
<dbReference type="AlphaFoldDB" id="A0A8X6XI39"/>
<dbReference type="InterPro" id="IPR038253">
    <property type="entry name" value="SRP68_N_sf"/>
</dbReference>
<comment type="caution">
    <text evidence="11">The sequence shown here is derived from an EMBL/GenBank/DDBJ whole genome shotgun (WGS) entry which is preliminary data.</text>
</comment>
<evidence type="ECO:0000256" key="2">
    <source>
        <dbReference type="ARBA" id="ARBA00004604"/>
    </source>
</evidence>
<keyword evidence="4" id="KW-0963">Cytoplasm</keyword>
<dbReference type="EMBL" id="BMAV01009075">
    <property type="protein sequence ID" value="GFY53080.1"/>
    <property type="molecule type" value="Genomic_DNA"/>
</dbReference>
<evidence type="ECO:0000256" key="3">
    <source>
        <dbReference type="ARBA" id="ARBA00009352"/>
    </source>
</evidence>
<evidence type="ECO:0000256" key="10">
    <source>
        <dbReference type="SAM" id="MobiDB-lite"/>
    </source>
</evidence>
<evidence type="ECO:0000256" key="7">
    <source>
        <dbReference type="ARBA" id="ARBA00023242"/>
    </source>
</evidence>
<dbReference type="GO" id="GO:0005047">
    <property type="term" value="F:signal recognition particle binding"/>
    <property type="evidence" value="ECO:0007669"/>
    <property type="project" value="InterPro"/>
</dbReference>
<dbReference type="Pfam" id="PF16969">
    <property type="entry name" value="SRP68"/>
    <property type="match status" value="1"/>
</dbReference>
<proteinExistence type="inferred from homology"/>
<dbReference type="Proteomes" id="UP000886998">
    <property type="component" value="Unassembled WGS sequence"/>
</dbReference>
<keyword evidence="8" id="KW-0687">Ribonucleoprotein</keyword>
<dbReference type="OrthoDB" id="6422083at2759"/>
<evidence type="ECO:0000256" key="8">
    <source>
        <dbReference type="ARBA" id="ARBA00023274"/>
    </source>
</evidence>
<protein>
    <recommendedName>
        <fullName evidence="9">Signal recognition particle subunit SRP68</fullName>
    </recommendedName>
</protein>
<comment type="subcellular location">
    <subcellularLocation>
        <location evidence="1">Cytoplasm</location>
    </subcellularLocation>
    <subcellularLocation>
        <location evidence="2">Nucleus</location>
        <location evidence="2">Nucleolus</location>
    </subcellularLocation>
</comment>
<dbReference type="PANTHER" id="PTHR12860:SF0">
    <property type="entry name" value="SIGNAL RECOGNITION PARTICLE SUBUNIT SRP68"/>
    <property type="match status" value="1"/>
</dbReference>
<keyword evidence="5" id="KW-0694">RNA-binding</keyword>
<evidence type="ECO:0000256" key="9">
    <source>
        <dbReference type="ARBA" id="ARBA00029498"/>
    </source>
</evidence>
<dbReference type="GO" id="GO:0005786">
    <property type="term" value="C:signal recognition particle, endoplasmic reticulum targeting"/>
    <property type="evidence" value="ECO:0007669"/>
    <property type="project" value="UniProtKB-KW"/>
</dbReference>
<name>A0A8X6XI39_9ARAC</name>
<evidence type="ECO:0000313" key="12">
    <source>
        <dbReference type="Proteomes" id="UP000886998"/>
    </source>
</evidence>
<evidence type="ECO:0000256" key="4">
    <source>
        <dbReference type="ARBA" id="ARBA00022490"/>
    </source>
</evidence>
<gene>
    <name evidence="11" type="primary">SRP68</name>
    <name evidence="11" type="ORF">TNIN_143561</name>
</gene>
<evidence type="ECO:0000256" key="1">
    <source>
        <dbReference type="ARBA" id="ARBA00004496"/>
    </source>
</evidence>
<dbReference type="GO" id="GO:0006614">
    <property type="term" value="P:SRP-dependent cotranslational protein targeting to membrane"/>
    <property type="evidence" value="ECO:0007669"/>
    <property type="project" value="InterPro"/>
</dbReference>
<reference evidence="11" key="1">
    <citation type="submission" date="2020-08" db="EMBL/GenBank/DDBJ databases">
        <title>Multicomponent nature underlies the extraordinary mechanical properties of spider dragline silk.</title>
        <authorList>
            <person name="Kono N."/>
            <person name="Nakamura H."/>
            <person name="Mori M."/>
            <person name="Yoshida Y."/>
            <person name="Ohtoshi R."/>
            <person name="Malay A.D."/>
            <person name="Moran D.A.P."/>
            <person name="Tomita M."/>
            <person name="Numata K."/>
            <person name="Arakawa K."/>
        </authorList>
    </citation>
    <scope>NUCLEOTIDE SEQUENCE</scope>
</reference>
<dbReference type="InterPro" id="IPR026258">
    <property type="entry name" value="SRP68"/>
</dbReference>